<dbReference type="InterPro" id="IPR000823">
    <property type="entry name" value="Peroxidase_pln"/>
</dbReference>
<feature type="binding site" evidence="17">
    <location>
        <position position="72"/>
    </location>
    <ligand>
        <name>Ca(2+)</name>
        <dbReference type="ChEBI" id="CHEBI:29108"/>
        <label>1</label>
    </ligand>
</feature>
<comment type="cofactor">
    <cofactor evidence="17 20">
        <name>Ca(2+)</name>
        <dbReference type="ChEBI" id="CHEBI:29108"/>
    </cofactor>
    <text evidence="17 20">Binds 2 calcium ions per subunit.</text>
</comment>
<keyword evidence="5 20" id="KW-0964">Secreted</keyword>
<feature type="binding site" evidence="17">
    <location>
        <position position="88"/>
    </location>
    <ligand>
        <name>Ca(2+)</name>
        <dbReference type="ChEBI" id="CHEBI:29108"/>
        <label>1</label>
    </ligand>
</feature>
<keyword evidence="10 17" id="KW-0106">Calcium</keyword>
<organism evidence="22 23">
    <name type="scientific">Ananas comosus</name>
    <name type="common">Pineapple</name>
    <name type="synonym">Ananas ananas</name>
    <dbReference type="NCBI Taxonomy" id="4615"/>
    <lineage>
        <taxon>Eukaryota</taxon>
        <taxon>Viridiplantae</taxon>
        <taxon>Streptophyta</taxon>
        <taxon>Embryophyta</taxon>
        <taxon>Tracheophyta</taxon>
        <taxon>Spermatophyta</taxon>
        <taxon>Magnoliopsida</taxon>
        <taxon>Liliopsida</taxon>
        <taxon>Poales</taxon>
        <taxon>Bromeliaceae</taxon>
        <taxon>Bromelioideae</taxon>
        <taxon>Ananas</taxon>
    </lineage>
</organism>
<proteinExistence type="inferred from homology"/>
<evidence type="ECO:0000256" key="16">
    <source>
        <dbReference type="PIRSR" id="PIRSR600823-2"/>
    </source>
</evidence>
<feature type="active site" description="Proton acceptor" evidence="15">
    <location>
        <position position="66"/>
    </location>
</feature>
<dbReference type="SUPFAM" id="SSF48113">
    <property type="entry name" value="Heme-dependent peroxidases"/>
    <property type="match status" value="1"/>
</dbReference>
<evidence type="ECO:0000256" key="15">
    <source>
        <dbReference type="PIRSR" id="PIRSR600823-1"/>
    </source>
</evidence>
<dbReference type="InterPro" id="IPR002016">
    <property type="entry name" value="Haem_peroxidase"/>
</dbReference>
<evidence type="ECO:0000256" key="13">
    <source>
        <dbReference type="ARBA" id="ARBA00023157"/>
    </source>
</evidence>
<evidence type="ECO:0000313" key="22">
    <source>
        <dbReference type="EMBL" id="OAY74643.1"/>
    </source>
</evidence>
<dbReference type="GO" id="GO:0005576">
    <property type="term" value="C:extracellular region"/>
    <property type="evidence" value="ECO:0007669"/>
    <property type="project" value="UniProtKB-SubCell"/>
</dbReference>
<evidence type="ECO:0000256" key="10">
    <source>
        <dbReference type="ARBA" id="ARBA00022837"/>
    </source>
</evidence>
<feature type="binding site" evidence="16">
    <location>
        <position position="160"/>
    </location>
    <ligand>
        <name>substrate</name>
    </ligand>
</feature>
<gene>
    <name evidence="22" type="ORF">ACMD2_02388</name>
</gene>
<comment type="subcellular location">
    <subcellularLocation>
        <location evidence="20">Secreted</location>
    </subcellularLocation>
</comment>
<comment type="cofactor">
    <cofactor evidence="17 20">
        <name>heme b</name>
        <dbReference type="ChEBI" id="CHEBI:60344"/>
    </cofactor>
    <text evidence="17 20">Binds 1 heme b (iron(II)-protoporphyrin IX) group per subunit.</text>
</comment>
<evidence type="ECO:0000313" key="23">
    <source>
        <dbReference type="Proteomes" id="UP000092600"/>
    </source>
</evidence>
<evidence type="ECO:0000256" key="20">
    <source>
        <dbReference type="RuleBase" id="RU362060"/>
    </source>
</evidence>
<evidence type="ECO:0000256" key="1">
    <source>
        <dbReference type="ARBA" id="ARBA00000189"/>
    </source>
</evidence>
<dbReference type="CDD" id="cd00693">
    <property type="entry name" value="secretory_peroxidase"/>
    <property type="match status" value="1"/>
</dbReference>
<evidence type="ECO:0000256" key="4">
    <source>
        <dbReference type="ARBA" id="ARBA00012313"/>
    </source>
</evidence>
<accession>A0A199VC96</accession>
<feature type="binding site" evidence="17">
    <location>
        <position position="245"/>
    </location>
    <ligand>
        <name>Ca(2+)</name>
        <dbReference type="ChEBI" id="CHEBI:29108"/>
        <label>2</label>
    </ligand>
</feature>
<comment type="catalytic activity">
    <reaction evidence="1 20">
        <text>2 a phenolic donor + H2O2 = 2 a phenolic radical donor + 2 H2O</text>
        <dbReference type="Rhea" id="RHEA:56136"/>
        <dbReference type="ChEBI" id="CHEBI:15377"/>
        <dbReference type="ChEBI" id="CHEBI:16240"/>
        <dbReference type="ChEBI" id="CHEBI:139520"/>
        <dbReference type="ChEBI" id="CHEBI:139521"/>
        <dbReference type="EC" id="1.11.1.7"/>
    </reaction>
</comment>
<evidence type="ECO:0000256" key="11">
    <source>
        <dbReference type="ARBA" id="ARBA00023002"/>
    </source>
</evidence>
<feature type="disulfide bond" evidence="19">
    <location>
        <begin position="120"/>
        <end position="321"/>
    </location>
</feature>
<dbReference type="Proteomes" id="UP000092600">
    <property type="component" value="Unassembled WGS sequence"/>
</dbReference>
<evidence type="ECO:0000256" key="8">
    <source>
        <dbReference type="ARBA" id="ARBA00022723"/>
    </source>
</evidence>
<feature type="disulfide bond" evidence="19">
    <location>
        <begin position="68"/>
        <end position="73"/>
    </location>
</feature>
<feature type="site" description="Transition state stabilizer" evidence="18">
    <location>
        <position position="62"/>
    </location>
</feature>
<sequence>MLLICYPKIFSSYFFSFNFPFSLADFRVGFYNATCPNAESIVQSVVAEHFAADPSVPAALLRMYFHDCFVRGCDASILISPTKKKTTERSAGPNQTVRGFDIIDEAESSLETQCPGNVSCADIIALAVRDAVALAGGPKYDVPTGRLDGLISNPNDVNLPGPQLTVSQALAFFTNKGFTLDDMVVLLGGHTVGVAHCTFFRDRLGNFQGTGQPDPTMDPALLAKLKETCGPRAKPLKSDPTAFLDQNASFAIDNSYYSQIMQKRGVMQIDQELADDNSTAATVQGLAADAAGFARRFADALVRLGSVEIKQGSDGEIRRSCQAFNTRSTKP</sequence>
<name>A0A199VC96_ANACO</name>
<dbReference type="PRINTS" id="PR00458">
    <property type="entry name" value="PEROXIDASE"/>
</dbReference>
<evidence type="ECO:0000256" key="2">
    <source>
        <dbReference type="ARBA" id="ARBA00002322"/>
    </source>
</evidence>
<keyword evidence="8 17" id="KW-0479">Metal-binding</keyword>
<keyword evidence="11 20" id="KW-0560">Oxidoreductase</keyword>
<dbReference type="PROSITE" id="PS50873">
    <property type="entry name" value="PEROXIDASE_4"/>
    <property type="match status" value="1"/>
</dbReference>
<evidence type="ECO:0000256" key="18">
    <source>
        <dbReference type="PIRSR" id="PIRSR600823-4"/>
    </source>
</evidence>
<dbReference type="InterPro" id="IPR010255">
    <property type="entry name" value="Haem_peroxidase_sf"/>
</dbReference>
<evidence type="ECO:0000256" key="12">
    <source>
        <dbReference type="ARBA" id="ARBA00023004"/>
    </source>
</evidence>
<dbReference type="InterPro" id="IPR019793">
    <property type="entry name" value="Peroxidases_heam-ligand_BS"/>
</dbReference>
<dbReference type="GO" id="GO:0020037">
    <property type="term" value="F:heme binding"/>
    <property type="evidence" value="ECO:0007669"/>
    <property type="project" value="UniProtKB-UniRule"/>
</dbReference>
<evidence type="ECO:0000256" key="6">
    <source>
        <dbReference type="ARBA" id="ARBA00022559"/>
    </source>
</evidence>
<evidence type="ECO:0000256" key="14">
    <source>
        <dbReference type="ARBA" id="ARBA00023324"/>
    </source>
</evidence>
<keyword evidence="6 20" id="KW-0575">Peroxidase</keyword>
<feature type="binding site" evidence="17">
    <location>
        <position position="70"/>
    </location>
    <ligand>
        <name>Ca(2+)</name>
        <dbReference type="ChEBI" id="CHEBI:29108"/>
        <label>1</label>
    </ligand>
</feature>
<dbReference type="EMBL" id="LSRQ01002333">
    <property type="protein sequence ID" value="OAY74643.1"/>
    <property type="molecule type" value="Genomic_DNA"/>
</dbReference>
<comment type="similarity">
    <text evidence="20">Belongs to the peroxidase family. Classical plant (class III) peroxidase subfamily.</text>
</comment>
<keyword evidence="7 20" id="KW-0349">Heme</keyword>
<keyword evidence="14 20" id="KW-0376">Hydrogen peroxide</keyword>
<dbReference type="STRING" id="4615.A0A199VC96"/>
<keyword evidence="9" id="KW-0732">Signal</keyword>
<dbReference type="Gene3D" id="1.10.520.10">
    <property type="match status" value="1"/>
</dbReference>
<evidence type="ECO:0000256" key="9">
    <source>
        <dbReference type="ARBA" id="ARBA00022729"/>
    </source>
</evidence>
<dbReference type="InterPro" id="IPR033905">
    <property type="entry name" value="Secretory_peroxidase"/>
</dbReference>
<dbReference type="PANTHER" id="PTHR31517:SF59">
    <property type="entry name" value="PEROXIDASE"/>
    <property type="match status" value="1"/>
</dbReference>
<feature type="binding site" evidence="17">
    <location>
        <position position="191"/>
    </location>
    <ligand>
        <name>Ca(2+)</name>
        <dbReference type="ChEBI" id="CHEBI:29108"/>
        <label>2</label>
    </ligand>
</feature>
<dbReference type="FunFam" id="1.10.520.10:FF:000008">
    <property type="entry name" value="Peroxidase"/>
    <property type="match status" value="1"/>
</dbReference>
<dbReference type="PROSITE" id="PS00435">
    <property type="entry name" value="PEROXIDASE_1"/>
    <property type="match status" value="1"/>
</dbReference>
<dbReference type="GO" id="GO:0140825">
    <property type="term" value="F:lactoperoxidase activity"/>
    <property type="evidence" value="ECO:0007669"/>
    <property type="project" value="UniProtKB-EC"/>
</dbReference>
<evidence type="ECO:0000256" key="19">
    <source>
        <dbReference type="PIRSR" id="PIRSR600823-5"/>
    </source>
</evidence>
<feature type="binding site" evidence="17">
    <location>
        <position position="253"/>
    </location>
    <ligand>
        <name>Ca(2+)</name>
        <dbReference type="ChEBI" id="CHEBI:29108"/>
        <label>2</label>
    </ligand>
</feature>
<evidence type="ECO:0000256" key="17">
    <source>
        <dbReference type="PIRSR" id="PIRSR600823-3"/>
    </source>
</evidence>
<dbReference type="Pfam" id="PF00141">
    <property type="entry name" value="peroxidase"/>
    <property type="match status" value="1"/>
</dbReference>
<comment type="similarity">
    <text evidence="3">Belongs to the peroxidase family. Ascorbate peroxidase subfamily.</text>
</comment>
<dbReference type="FunFam" id="1.10.420.10:FF:000007">
    <property type="entry name" value="Peroxidase"/>
    <property type="match status" value="1"/>
</dbReference>
<comment type="caution">
    <text evidence="22">The sequence shown here is derived from an EMBL/GenBank/DDBJ whole genome shotgun (WGS) entry which is preliminary data.</text>
</comment>
<dbReference type="PRINTS" id="PR00461">
    <property type="entry name" value="PLPEROXIDASE"/>
</dbReference>
<comment type="function">
    <text evidence="2">Removal of H(2)O(2), oxidation of toxic reductants, biosynthesis and degradation of lignin, suberization, auxin catabolism, response to environmental stresses such as wounding, pathogen attack and oxidative stress. These functions might be dependent on each isozyme/isoform in each plant tissue.</text>
</comment>
<dbReference type="GO" id="GO:0006979">
    <property type="term" value="P:response to oxidative stress"/>
    <property type="evidence" value="ECO:0007669"/>
    <property type="project" value="UniProtKB-UniRule"/>
</dbReference>
<feature type="binding site" evidence="17">
    <location>
        <position position="67"/>
    </location>
    <ligand>
        <name>Ca(2+)</name>
        <dbReference type="ChEBI" id="CHEBI:29108"/>
        <label>1</label>
    </ligand>
</feature>
<feature type="disulfide bond" evidence="19">
    <location>
        <begin position="35"/>
        <end position="114"/>
    </location>
</feature>
<dbReference type="PANTHER" id="PTHR31517">
    <property type="match status" value="1"/>
</dbReference>
<protein>
    <recommendedName>
        <fullName evidence="4 20">Peroxidase</fullName>
        <ecNumber evidence="4 20">1.11.1.7</ecNumber>
    </recommendedName>
</protein>
<evidence type="ECO:0000256" key="7">
    <source>
        <dbReference type="ARBA" id="ARBA00022617"/>
    </source>
</evidence>
<evidence type="ECO:0000256" key="5">
    <source>
        <dbReference type="ARBA" id="ARBA00022525"/>
    </source>
</evidence>
<keyword evidence="12 17" id="KW-0408">Iron</keyword>
<evidence type="ECO:0000256" key="3">
    <source>
        <dbReference type="ARBA" id="ARBA00006873"/>
    </source>
</evidence>
<dbReference type="AlphaFoldDB" id="A0A199VC96"/>
<dbReference type="EC" id="1.11.1.7" evidence="4 20"/>
<feature type="binding site" evidence="17">
    <location>
        <position position="76"/>
    </location>
    <ligand>
        <name>Ca(2+)</name>
        <dbReference type="ChEBI" id="CHEBI:29108"/>
        <label>1</label>
    </ligand>
</feature>
<feature type="binding site" evidence="17">
    <location>
        <position position="74"/>
    </location>
    <ligand>
        <name>Ca(2+)</name>
        <dbReference type="ChEBI" id="CHEBI:29108"/>
        <label>1</label>
    </ligand>
</feature>
<reference evidence="22 23" key="1">
    <citation type="journal article" date="2016" name="DNA Res.">
        <title>The draft genome of MD-2 pineapple using hybrid error correction of long reads.</title>
        <authorList>
            <person name="Redwan R.M."/>
            <person name="Saidin A."/>
            <person name="Kumar S.V."/>
        </authorList>
    </citation>
    <scope>NUCLEOTIDE SEQUENCE [LARGE SCALE GENOMIC DNA]</scope>
    <source>
        <strain evidence="23">cv. MD2</strain>
        <tissue evidence="22">Leaf</tissue>
    </source>
</reference>
<feature type="binding site" description="axial binding residue" evidence="17">
    <location>
        <position position="190"/>
    </location>
    <ligand>
        <name>heme b</name>
        <dbReference type="ChEBI" id="CHEBI:60344"/>
    </ligand>
    <ligandPart>
        <name>Fe</name>
        <dbReference type="ChEBI" id="CHEBI:18248"/>
    </ligandPart>
</feature>
<dbReference type="GO" id="GO:0046872">
    <property type="term" value="F:metal ion binding"/>
    <property type="evidence" value="ECO:0007669"/>
    <property type="project" value="UniProtKB-UniRule"/>
</dbReference>
<dbReference type="Gene3D" id="1.10.420.10">
    <property type="entry name" value="Peroxidase, domain 2"/>
    <property type="match status" value="1"/>
</dbReference>
<dbReference type="GO" id="GO:0042744">
    <property type="term" value="P:hydrogen peroxide catabolic process"/>
    <property type="evidence" value="ECO:0007669"/>
    <property type="project" value="UniProtKB-KW"/>
</dbReference>
<evidence type="ECO:0000259" key="21">
    <source>
        <dbReference type="PROSITE" id="PS50873"/>
    </source>
</evidence>
<keyword evidence="13 19" id="KW-1015">Disulfide bond</keyword>
<feature type="disulfide bond" evidence="19">
    <location>
        <begin position="197"/>
        <end position="229"/>
    </location>
</feature>
<feature type="domain" description="Plant heme peroxidase family profile" evidence="21">
    <location>
        <begin position="25"/>
        <end position="325"/>
    </location>
</feature>